<sequence length="322" mass="36679">MSEYDGITASEAPASGRKLCTAGMFEKEIVDELDVSNMSELDPRSGSSGVKLLKKVQSRGIELSVRGKNWISTGLGQSANLLQLDLWKLKRKDNGSGIYGLDKEYYLGCLDMLWSNMRLKYVWSVWDRCHRVSVAVSTRTESHVYWELVPLSTRVWKAFVETTTQRGLPLIMFVQAYKKTIVVEEVPENNENNENEVATIVEEVVQNNENNDNDLGGHIDEHGERSETVREPRGEADEGEEILVNEGETVPREYSENEVFVGAIYHSKIELKEAVQRWAAMCLKEFRVVKSSPRELTLPRPRMLQEAEVPAMLHIVLEMMQR</sequence>
<feature type="region of interest" description="Disordered" evidence="1">
    <location>
        <begin position="210"/>
        <end position="237"/>
    </location>
</feature>
<feature type="compositionally biased region" description="Basic and acidic residues" evidence="1">
    <location>
        <begin position="215"/>
        <end position="236"/>
    </location>
</feature>
<dbReference type="Proteomes" id="UP001341281">
    <property type="component" value="Chromosome 07"/>
</dbReference>
<name>A0AAQ3X4X2_PASNO</name>
<dbReference type="EMBL" id="CP144751">
    <property type="protein sequence ID" value="WVZ84610.1"/>
    <property type="molecule type" value="Genomic_DNA"/>
</dbReference>
<evidence type="ECO:0000256" key="1">
    <source>
        <dbReference type="SAM" id="MobiDB-lite"/>
    </source>
</evidence>
<evidence type="ECO:0000313" key="3">
    <source>
        <dbReference type="Proteomes" id="UP001341281"/>
    </source>
</evidence>
<evidence type="ECO:0000313" key="2">
    <source>
        <dbReference type="EMBL" id="WVZ84610.1"/>
    </source>
</evidence>
<accession>A0AAQ3X4X2</accession>
<organism evidence="2 3">
    <name type="scientific">Paspalum notatum var. saurae</name>
    <dbReference type="NCBI Taxonomy" id="547442"/>
    <lineage>
        <taxon>Eukaryota</taxon>
        <taxon>Viridiplantae</taxon>
        <taxon>Streptophyta</taxon>
        <taxon>Embryophyta</taxon>
        <taxon>Tracheophyta</taxon>
        <taxon>Spermatophyta</taxon>
        <taxon>Magnoliopsida</taxon>
        <taxon>Liliopsida</taxon>
        <taxon>Poales</taxon>
        <taxon>Poaceae</taxon>
        <taxon>PACMAD clade</taxon>
        <taxon>Panicoideae</taxon>
        <taxon>Andropogonodae</taxon>
        <taxon>Paspaleae</taxon>
        <taxon>Paspalinae</taxon>
        <taxon>Paspalum</taxon>
    </lineage>
</organism>
<reference evidence="2 3" key="1">
    <citation type="submission" date="2024-02" db="EMBL/GenBank/DDBJ databases">
        <title>High-quality chromosome-scale genome assembly of Pensacola bahiagrass (Paspalum notatum Flugge var. saurae).</title>
        <authorList>
            <person name="Vega J.M."/>
            <person name="Podio M."/>
            <person name="Orjuela J."/>
            <person name="Siena L.A."/>
            <person name="Pessino S.C."/>
            <person name="Combes M.C."/>
            <person name="Mariac C."/>
            <person name="Albertini E."/>
            <person name="Pupilli F."/>
            <person name="Ortiz J.P.A."/>
            <person name="Leblanc O."/>
        </authorList>
    </citation>
    <scope>NUCLEOTIDE SEQUENCE [LARGE SCALE GENOMIC DNA]</scope>
    <source>
        <strain evidence="2">R1</strain>
        <tissue evidence="2">Leaf</tissue>
    </source>
</reference>
<gene>
    <name evidence="2" type="ORF">U9M48_031630</name>
</gene>
<dbReference type="EMBL" id="CP144751">
    <property type="protein sequence ID" value="WVZ84611.1"/>
    <property type="molecule type" value="Genomic_DNA"/>
</dbReference>
<proteinExistence type="predicted"/>
<dbReference type="AlphaFoldDB" id="A0AAQ3X4X2"/>
<protein>
    <submittedName>
        <fullName evidence="2">Uncharacterized protein</fullName>
    </submittedName>
</protein>
<dbReference type="EMBL" id="CP144751">
    <property type="protein sequence ID" value="WVZ84609.1"/>
    <property type="molecule type" value="Genomic_DNA"/>
</dbReference>
<keyword evidence="3" id="KW-1185">Reference proteome</keyword>